<dbReference type="PROSITE" id="PS51462">
    <property type="entry name" value="NUDIX"/>
    <property type="match status" value="1"/>
</dbReference>
<reference evidence="5 6" key="1">
    <citation type="submission" date="2023-09" db="EMBL/GenBank/DDBJ databases">
        <title>Thioclava shenzhenensis sp. nov., a multidrug resistant bacteria-antagonizing species isolated from coastal seawater.</title>
        <authorList>
            <person name="Long M."/>
        </authorList>
    </citation>
    <scope>NUCLEOTIDE SEQUENCE [LARGE SCALE GENOMIC DNA]</scope>
    <source>
        <strain evidence="5 6">FTW29</strain>
    </source>
</reference>
<evidence type="ECO:0000256" key="3">
    <source>
        <dbReference type="RuleBase" id="RU003476"/>
    </source>
</evidence>
<dbReference type="Proteomes" id="UP001623290">
    <property type="component" value="Chromosome"/>
</dbReference>
<sequence length="147" mass="15454">MTQPRLGVLAVCLTDTHALLVKRKNPPDAGLWGFPGGKVEWGETVAQAALRELAEETGVRATAGATIDSGDFLTRDAAGGTLWHYYLVAIACHADAPQPQAADDASDARMIPFEDIEAGRLPMSAGVKDLLIKARACFPAAQNILGG</sequence>
<comment type="cofactor">
    <cofactor evidence="1">
        <name>Mg(2+)</name>
        <dbReference type="ChEBI" id="CHEBI:18420"/>
    </cofactor>
</comment>
<dbReference type="SUPFAM" id="SSF55811">
    <property type="entry name" value="Nudix"/>
    <property type="match status" value="1"/>
</dbReference>
<proteinExistence type="inferred from homology"/>
<evidence type="ECO:0000313" key="5">
    <source>
        <dbReference type="EMBL" id="WRY33039.1"/>
    </source>
</evidence>
<dbReference type="EMBL" id="CP135443">
    <property type="protein sequence ID" value="WRY33039.1"/>
    <property type="molecule type" value="Genomic_DNA"/>
</dbReference>
<dbReference type="InterPro" id="IPR015797">
    <property type="entry name" value="NUDIX_hydrolase-like_dom_sf"/>
</dbReference>
<name>A0ABZ1DYU0_9RHOB</name>
<protein>
    <submittedName>
        <fullName evidence="5">NUDIX hydrolase</fullName>
    </submittedName>
</protein>
<dbReference type="PANTHER" id="PTHR43736">
    <property type="entry name" value="ADP-RIBOSE PYROPHOSPHATASE"/>
    <property type="match status" value="1"/>
</dbReference>
<evidence type="ECO:0000313" key="6">
    <source>
        <dbReference type="Proteomes" id="UP001623290"/>
    </source>
</evidence>
<dbReference type="GO" id="GO:0016787">
    <property type="term" value="F:hydrolase activity"/>
    <property type="evidence" value="ECO:0007669"/>
    <property type="project" value="UniProtKB-KW"/>
</dbReference>
<dbReference type="InterPro" id="IPR020084">
    <property type="entry name" value="NUDIX_hydrolase_CS"/>
</dbReference>
<dbReference type="InterPro" id="IPR000086">
    <property type="entry name" value="NUDIX_hydrolase_dom"/>
</dbReference>
<keyword evidence="2 3" id="KW-0378">Hydrolase</keyword>
<dbReference type="Gene3D" id="3.90.79.10">
    <property type="entry name" value="Nucleoside Triphosphate Pyrophosphohydrolase"/>
    <property type="match status" value="1"/>
</dbReference>
<dbReference type="RefSeq" id="WP_406720477.1">
    <property type="nucleotide sequence ID" value="NZ_CP135443.1"/>
</dbReference>
<dbReference type="PRINTS" id="PR00502">
    <property type="entry name" value="NUDIXFAMILY"/>
</dbReference>
<dbReference type="CDD" id="cd04673">
    <property type="entry name" value="NUDIX_ADPRase"/>
    <property type="match status" value="1"/>
</dbReference>
<keyword evidence="6" id="KW-1185">Reference proteome</keyword>
<comment type="similarity">
    <text evidence="3">Belongs to the Nudix hydrolase family.</text>
</comment>
<feature type="domain" description="Nudix hydrolase" evidence="4">
    <location>
        <begin position="3"/>
        <end position="136"/>
    </location>
</feature>
<accession>A0ABZ1DYU0</accession>
<evidence type="ECO:0000256" key="2">
    <source>
        <dbReference type="ARBA" id="ARBA00022801"/>
    </source>
</evidence>
<dbReference type="PROSITE" id="PS00893">
    <property type="entry name" value="NUDIX_BOX"/>
    <property type="match status" value="1"/>
</dbReference>
<evidence type="ECO:0000259" key="4">
    <source>
        <dbReference type="PROSITE" id="PS51462"/>
    </source>
</evidence>
<dbReference type="InterPro" id="IPR020476">
    <property type="entry name" value="Nudix_hydrolase"/>
</dbReference>
<organism evidence="5 6">
    <name type="scientific">Thioclava litoralis</name>
    <dbReference type="NCBI Taxonomy" id="3076557"/>
    <lineage>
        <taxon>Bacteria</taxon>
        <taxon>Pseudomonadati</taxon>
        <taxon>Pseudomonadota</taxon>
        <taxon>Alphaproteobacteria</taxon>
        <taxon>Rhodobacterales</taxon>
        <taxon>Paracoccaceae</taxon>
        <taxon>Thioclava</taxon>
    </lineage>
</organism>
<dbReference type="PANTHER" id="PTHR43736:SF1">
    <property type="entry name" value="DIHYDRONEOPTERIN TRIPHOSPHATE DIPHOSPHATASE"/>
    <property type="match status" value="1"/>
</dbReference>
<gene>
    <name evidence="5" type="ORF">RPE78_10055</name>
</gene>
<evidence type="ECO:0000256" key="1">
    <source>
        <dbReference type="ARBA" id="ARBA00001946"/>
    </source>
</evidence>
<dbReference type="Pfam" id="PF00293">
    <property type="entry name" value="NUDIX"/>
    <property type="match status" value="1"/>
</dbReference>